<feature type="region of interest" description="Disordered" evidence="11">
    <location>
        <begin position="1"/>
        <end position="31"/>
    </location>
</feature>
<keyword evidence="5 9" id="KW-0642">Proline metabolism</keyword>
<dbReference type="InterPro" id="IPR005931">
    <property type="entry name" value="P5CDH/ALDH4A1"/>
</dbReference>
<evidence type="ECO:0000256" key="9">
    <source>
        <dbReference type="RuleBase" id="RU366016"/>
    </source>
</evidence>
<dbReference type="InterPro" id="IPR015590">
    <property type="entry name" value="Aldehyde_DH_dom"/>
</dbReference>
<dbReference type="Gene3D" id="3.40.605.10">
    <property type="entry name" value="Aldehyde Dehydrogenase, Chain A, domain 1"/>
    <property type="match status" value="1"/>
</dbReference>
<dbReference type="InterPro" id="IPR016163">
    <property type="entry name" value="Ald_DH_C"/>
</dbReference>
<evidence type="ECO:0000256" key="2">
    <source>
        <dbReference type="ARBA" id="ARBA00009986"/>
    </source>
</evidence>
<dbReference type="Proteomes" id="UP000011083">
    <property type="component" value="Unassembled WGS sequence"/>
</dbReference>
<dbReference type="KEGG" id="acan:ACA1_224360"/>
<proteinExistence type="inferred from homology"/>
<dbReference type="OrthoDB" id="5322683at2759"/>
<dbReference type="EC" id="1.2.1.88" evidence="9"/>
<dbReference type="AlphaFoldDB" id="L8GT08"/>
<reference evidence="13 14" key="1">
    <citation type="journal article" date="2013" name="Genome Biol.">
        <title>Genome of Acanthamoeba castellanii highlights extensive lateral gene transfer and early evolution of tyrosine kinase signaling.</title>
        <authorList>
            <person name="Clarke M."/>
            <person name="Lohan A.J."/>
            <person name="Liu B."/>
            <person name="Lagkouvardos I."/>
            <person name="Roy S."/>
            <person name="Zafar N."/>
            <person name="Bertelli C."/>
            <person name="Schilde C."/>
            <person name="Kianianmomeni A."/>
            <person name="Burglin T.R."/>
            <person name="Frech C."/>
            <person name="Turcotte B."/>
            <person name="Kopec K.O."/>
            <person name="Synnott J.M."/>
            <person name="Choo C."/>
            <person name="Paponov I."/>
            <person name="Finkler A."/>
            <person name="Soon Heng Tan C."/>
            <person name="Hutchins A.P."/>
            <person name="Weinmeier T."/>
            <person name="Rattei T."/>
            <person name="Chu J.S."/>
            <person name="Gimenez G."/>
            <person name="Irimia M."/>
            <person name="Rigden D.J."/>
            <person name="Fitzpatrick D.A."/>
            <person name="Lorenzo-Morales J."/>
            <person name="Bateman A."/>
            <person name="Chiu C.H."/>
            <person name="Tang P."/>
            <person name="Hegemann P."/>
            <person name="Fromm H."/>
            <person name="Raoult D."/>
            <person name="Greub G."/>
            <person name="Miranda-Saavedra D."/>
            <person name="Chen N."/>
            <person name="Nash P."/>
            <person name="Ginger M.L."/>
            <person name="Horn M."/>
            <person name="Schaap P."/>
            <person name="Caler L."/>
            <person name="Loftus B."/>
        </authorList>
    </citation>
    <scope>NUCLEOTIDE SEQUENCE [LARGE SCALE GENOMIC DNA]</scope>
    <source>
        <strain evidence="13 14">Neff</strain>
    </source>
</reference>
<comment type="catalytic activity">
    <reaction evidence="6 9">
        <text>L-glutamate 5-semialdehyde + NAD(+) + H2O = L-glutamate + NADH + 2 H(+)</text>
        <dbReference type="Rhea" id="RHEA:30235"/>
        <dbReference type="ChEBI" id="CHEBI:15377"/>
        <dbReference type="ChEBI" id="CHEBI:15378"/>
        <dbReference type="ChEBI" id="CHEBI:29985"/>
        <dbReference type="ChEBI" id="CHEBI:57540"/>
        <dbReference type="ChEBI" id="CHEBI:57945"/>
        <dbReference type="ChEBI" id="CHEBI:58066"/>
        <dbReference type="EC" id="1.2.1.88"/>
    </reaction>
</comment>
<evidence type="ECO:0000256" key="5">
    <source>
        <dbReference type="ARBA" id="ARBA00023062"/>
    </source>
</evidence>
<protein>
    <recommendedName>
        <fullName evidence="9 10">Multifunctional fusion protein</fullName>
    </recommendedName>
    <domain>
        <recommendedName>
            <fullName evidence="10">Delta-1-pyrroline-5-carboxylate dehydrogenase</fullName>
            <shortName evidence="10">P5C dehydrogenase</shortName>
        </recommendedName>
        <alternativeName>
            <fullName evidence="9">L-glutamate gamma-semialdehyde dehydrogenase</fullName>
        </alternativeName>
    </domain>
    <domain>
        <recommendedName>
            <fullName evidence="9">L-glutamate gamma-semialdehyde dehydrogenase</fullName>
            <ecNumber evidence="9">1.2.1.88</ecNumber>
        </recommendedName>
    </domain>
</protein>
<dbReference type="InterPro" id="IPR050485">
    <property type="entry name" value="Proline_metab_enzyme"/>
</dbReference>
<dbReference type="GO" id="GO:0010133">
    <property type="term" value="P:L-proline catabolic process to L-glutamate"/>
    <property type="evidence" value="ECO:0007669"/>
    <property type="project" value="UniProtKB-UniRule"/>
</dbReference>
<dbReference type="FunFam" id="3.40.605.10:FF:000006">
    <property type="entry name" value="1-pyrroline-5-carboxylate dehydrogenase"/>
    <property type="match status" value="1"/>
</dbReference>
<dbReference type="GO" id="GO:0003842">
    <property type="term" value="F:L-glutamate gamma-semialdehyde dehydrogenase activity"/>
    <property type="evidence" value="ECO:0007669"/>
    <property type="project" value="UniProtKB-UniRule"/>
</dbReference>
<dbReference type="InterPro" id="IPR029510">
    <property type="entry name" value="Ald_DH_CS_GLU"/>
</dbReference>
<comment type="pathway">
    <text evidence="1 9">Amino-acid degradation; L-proline degradation into L-glutamate; L-glutamate from L-proline: step 2/2.</text>
</comment>
<evidence type="ECO:0000313" key="13">
    <source>
        <dbReference type="EMBL" id="ELR16057.1"/>
    </source>
</evidence>
<dbReference type="InterPro" id="IPR016162">
    <property type="entry name" value="Ald_DH_N"/>
</dbReference>
<dbReference type="VEuPathDB" id="AmoebaDB:ACA1_224360"/>
<keyword evidence="4 9" id="KW-0520">NAD</keyword>
<evidence type="ECO:0000256" key="3">
    <source>
        <dbReference type="ARBA" id="ARBA00023002"/>
    </source>
</evidence>
<dbReference type="NCBIfam" id="TIGR01236">
    <property type="entry name" value="D1pyr5carbox1"/>
    <property type="match status" value="1"/>
</dbReference>
<keyword evidence="14" id="KW-1185">Reference proteome</keyword>
<dbReference type="Pfam" id="PF00171">
    <property type="entry name" value="Aldedh"/>
    <property type="match status" value="1"/>
</dbReference>
<sequence>MASLAPLGARSMHAGGSLNIPKPTNEPNSINNEAQRNATLAKVAELRKGKLDVPLIINGKEVRTGNTGDIRPPHDHQHLLGVYHKAGEKEVKEAIEGSLAAHKHWRNLAPEHRLGIFMKMASLLATKYRPLLAASTTLGQGKNLFQTEIDTPCEAIDFLNFNAHYAEQIYNEQPASEYVDPYGRGSVRAWNRVEYRPLEGFTYAVTPFNFTAIALNLATAPAMLGNTVVWKPSDHAILSNYYLTQLYKEAGVPDGVINFIPGDPQLVTKVVLENPKLSAIHYTGSTDVFRHPRTFMLLWKGLGDNIDRYANYPRLVGETGGKNFVFVHQSADKDAVVTALLRGAYEFSGQKCSAASRAYVPASMWKELKGKLVEGIKSFKVGNPEELDTMVGPVIHKASFERCKSFIQTAKSDSNTYTIHAGGVCDDSKGYFVHPTLVETKDPHGVLMEKEIFGPILTVYVFPDEQIEDTLHMAEKSTYGLTGSIFANDRYFVKKAMDVLEYGCGNLYINDKPTGAVVGQQPFGGSRASGTNDKAGGKHNLLRFVNVRSIKENFVPDTNPFYPYMSAPKH</sequence>
<organism evidence="13 14">
    <name type="scientific">Acanthamoeba castellanii (strain ATCC 30010 / Neff)</name>
    <dbReference type="NCBI Taxonomy" id="1257118"/>
    <lineage>
        <taxon>Eukaryota</taxon>
        <taxon>Amoebozoa</taxon>
        <taxon>Discosea</taxon>
        <taxon>Longamoebia</taxon>
        <taxon>Centramoebida</taxon>
        <taxon>Acanthamoebidae</taxon>
        <taxon>Acanthamoeba</taxon>
    </lineage>
</organism>
<dbReference type="PROSITE" id="PS00687">
    <property type="entry name" value="ALDEHYDE_DEHYDR_GLU"/>
    <property type="match status" value="1"/>
</dbReference>
<dbReference type="STRING" id="1257118.L8GT08"/>
<dbReference type="PANTHER" id="PTHR42862:SF1">
    <property type="entry name" value="DELTA-1-PYRROLINE-5-CARBOXYLATE DEHYDROGENASE 2, ISOFORM A-RELATED"/>
    <property type="match status" value="1"/>
</dbReference>
<dbReference type="Gene3D" id="3.40.309.10">
    <property type="entry name" value="Aldehyde Dehydrogenase, Chain A, domain 2"/>
    <property type="match status" value="1"/>
</dbReference>
<evidence type="ECO:0000256" key="7">
    <source>
        <dbReference type="PROSITE-ProRule" id="PRU10007"/>
    </source>
</evidence>
<dbReference type="UniPathway" id="UPA00261">
    <property type="reaction ID" value="UER00374"/>
</dbReference>
<dbReference type="PROSITE" id="PS00070">
    <property type="entry name" value="ALDEHYDE_DEHYDR_CYS"/>
    <property type="match status" value="1"/>
</dbReference>
<evidence type="ECO:0000256" key="11">
    <source>
        <dbReference type="SAM" id="MobiDB-lite"/>
    </source>
</evidence>
<dbReference type="OMA" id="FAGIHFT"/>
<evidence type="ECO:0000259" key="12">
    <source>
        <dbReference type="Pfam" id="PF00171"/>
    </source>
</evidence>
<evidence type="ECO:0000313" key="14">
    <source>
        <dbReference type="Proteomes" id="UP000011083"/>
    </source>
</evidence>
<dbReference type="PANTHER" id="PTHR42862">
    <property type="entry name" value="DELTA-1-PYRROLINE-5-CARBOXYLATE DEHYDROGENASE 1, ISOFORM A-RELATED"/>
    <property type="match status" value="1"/>
</dbReference>
<evidence type="ECO:0000256" key="8">
    <source>
        <dbReference type="RuleBase" id="RU003345"/>
    </source>
</evidence>
<feature type="active site" evidence="7">
    <location>
        <position position="318"/>
    </location>
</feature>
<name>L8GT08_ACACF</name>
<dbReference type="FunFam" id="3.40.309.10:FF:000005">
    <property type="entry name" value="1-pyrroline-5-carboxylate dehydrogenase 1"/>
    <property type="match status" value="1"/>
</dbReference>
<dbReference type="SUPFAM" id="SSF53720">
    <property type="entry name" value="ALDH-like"/>
    <property type="match status" value="1"/>
</dbReference>
<dbReference type="InterPro" id="IPR016161">
    <property type="entry name" value="Ald_DH/histidinol_DH"/>
</dbReference>
<evidence type="ECO:0000256" key="1">
    <source>
        <dbReference type="ARBA" id="ARBA00004786"/>
    </source>
</evidence>
<keyword evidence="3 8" id="KW-0560">Oxidoreductase</keyword>
<dbReference type="GeneID" id="14916690"/>
<gene>
    <name evidence="13" type="ORF">ACA1_224360</name>
</gene>
<dbReference type="InterPro" id="IPR016160">
    <property type="entry name" value="Ald_DH_CS_CYS"/>
</dbReference>
<feature type="domain" description="Aldehyde dehydrogenase" evidence="12">
    <location>
        <begin position="69"/>
        <end position="550"/>
    </location>
</feature>
<dbReference type="RefSeq" id="XP_004338070.1">
    <property type="nucleotide sequence ID" value="XM_004338022.1"/>
</dbReference>
<evidence type="ECO:0000256" key="4">
    <source>
        <dbReference type="ARBA" id="ARBA00023027"/>
    </source>
</evidence>
<dbReference type="GO" id="GO:0009898">
    <property type="term" value="C:cytoplasmic side of plasma membrane"/>
    <property type="evidence" value="ECO:0007669"/>
    <property type="project" value="TreeGrafter"/>
</dbReference>
<evidence type="ECO:0000256" key="10">
    <source>
        <dbReference type="RuleBase" id="RU366030"/>
    </source>
</evidence>
<evidence type="ECO:0000256" key="6">
    <source>
        <dbReference type="ARBA" id="ARBA00048142"/>
    </source>
</evidence>
<dbReference type="EMBL" id="KB008010">
    <property type="protein sequence ID" value="ELR16057.1"/>
    <property type="molecule type" value="Genomic_DNA"/>
</dbReference>
<comment type="similarity">
    <text evidence="2 8">Belongs to the aldehyde dehydrogenase family.</text>
</comment>
<accession>L8GT08</accession>